<evidence type="ECO:0000256" key="1">
    <source>
        <dbReference type="SAM" id="MobiDB-lite"/>
    </source>
</evidence>
<dbReference type="CDD" id="cd06222">
    <property type="entry name" value="RNase_H_like"/>
    <property type="match status" value="1"/>
</dbReference>
<dbReference type="InterPro" id="IPR044730">
    <property type="entry name" value="RNase_H-like_dom_plant"/>
</dbReference>
<feature type="domain" description="Reverse transcriptase zinc-binding" evidence="3">
    <location>
        <begin position="11"/>
        <end position="103"/>
    </location>
</feature>
<sequence length="331" mass="36953">MVWLKSASGVYTAKSGYKAQGETTITEEAPVPETNIDWLANVWKLKTSEKVKVFLWNSLHDALPVGKQSAIRNIPLTSRCPRCNEVESVAHVLFTCSYAKKVWTLAPLAWRFDPSPVITTRNGQETLRLIPSLHPTGVGPGTLSASICWDLWIFRNHLVFQKRDFTPEETLLKATREAREWTISQDQLPKPQSHANRIAQDPTLDPNRTCMYTDAAWNPESRCAGLAGPSSSHSAPDTSLTSPLMAETLALRSALNSALHRGINTLLIRSDSQNLINLVNAKGRHLEIASLLNDIYLISSLFADVKFKFIPRLDNSRADYVSKQALLMYQT</sequence>
<dbReference type="Pfam" id="PF13966">
    <property type="entry name" value="zf-RVT"/>
    <property type="match status" value="1"/>
</dbReference>
<evidence type="ECO:0000259" key="3">
    <source>
        <dbReference type="Pfam" id="PF13966"/>
    </source>
</evidence>
<dbReference type="Gene3D" id="3.30.420.10">
    <property type="entry name" value="Ribonuclease H-like superfamily/Ribonuclease H"/>
    <property type="match status" value="1"/>
</dbReference>
<dbReference type="InterPro" id="IPR002156">
    <property type="entry name" value="RNaseH_domain"/>
</dbReference>
<dbReference type="PANTHER" id="PTHR34146:SF11">
    <property type="entry name" value="RIBONUCLEASE H-LIKE SUPERFAMILY PROTEIN"/>
    <property type="match status" value="1"/>
</dbReference>
<dbReference type="PANTHER" id="PTHR34146">
    <property type="entry name" value="POLYNUCLEOTIDYL TRANSFERASE, RIBONUCLEASE H-LIKE SUPERFAMILY PROTEIN-RELATED"/>
    <property type="match status" value="1"/>
</dbReference>
<accession>A0A8X7REE4</accession>
<dbReference type="SUPFAM" id="SSF53098">
    <property type="entry name" value="Ribonuclease H-like"/>
    <property type="match status" value="1"/>
</dbReference>
<evidence type="ECO:0000313" key="4">
    <source>
        <dbReference type="EMBL" id="KAG2283749.1"/>
    </source>
</evidence>
<dbReference type="InterPro" id="IPR036397">
    <property type="entry name" value="RNaseH_sf"/>
</dbReference>
<protein>
    <recommendedName>
        <fullName evidence="6">RNase H type-1 domain-containing protein</fullName>
    </recommendedName>
</protein>
<dbReference type="GO" id="GO:0003676">
    <property type="term" value="F:nucleic acid binding"/>
    <property type="evidence" value="ECO:0007669"/>
    <property type="project" value="InterPro"/>
</dbReference>
<keyword evidence="5" id="KW-1185">Reference proteome</keyword>
<dbReference type="Pfam" id="PF13456">
    <property type="entry name" value="RVT_3"/>
    <property type="match status" value="1"/>
</dbReference>
<dbReference type="AlphaFoldDB" id="A0A8X7REE4"/>
<organism evidence="4 5">
    <name type="scientific">Brassica carinata</name>
    <name type="common">Ethiopian mustard</name>
    <name type="synonym">Abyssinian cabbage</name>
    <dbReference type="NCBI Taxonomy" id="52824"/>
    <lineage>
        <taxon>Eukaryota</taxon>
        <taxon>Viridiplantae</taxon>
        <taxon>Streptophyta</taxon>
        <taxon>Embryophyta</taxon>
        <taxon>Tracheophyta</taxon>
        <taxon>Spermatophyta</taxon>
        <taxon>Magnoliopsida</taxon>
        <taxon>eudicotyledons</taxon>
        <taxon>Gunneridae</taxon>
        <taxon>Pentapetalae</taxon>
        <taxon>rosids</taxon>
        <taxon>malvids</taxon>
        <taxon>Brassicales</taxon>
        <taxon>Brassicaceae</taxon>
        <taxon>Brassiceae</taxon>
        <taxon>Brassica</taxon>
    </lineage>
</organism>
<comment type="caution">
    <text evidence="4">The sequence shown here is derived from an EMBL/GenBank/DDBJ whole genome shotgun (WGS) entry which is preliminary data.</text>
</comment>
<dbReference type="EMBL" id="JAAMPC010000011">
    <property type="protein sequence ID" value="KAG2283749.1"/>
    <property type="molecule type" value="Genomic_DNA"/>
</dbReference>
<feature type="region of interest" description="Disordered" evidence="1">
    <location>
        <begin position="182"/>
        <end position="202"/>
    </location>
</feature>
<reference evidence="4 5" key="1">
    <citation type="submission" date="2020-02" db="EMBL/GenBank/DDBJ databases">
        <authorList>
            <person name="Ma Q."/>
            <person name="Huang Y."/>
            <person name="Song X."/>
            <person name="Pei D."/>
        </authorList>
    </citation>
    <scope>NUCLEOTIDE SEQUENCE [LARGE SCALE GENOMIC DNA]</scope>
    <source>
        <strain evidence="4">Sxm20200214</strain>
        <tissue evidence="4">Leaf</tissue>
    </source>
</reference>
<dbReference type="GO" id="GO:0004523">
    <property type="term" value="F:RNA-DNA hybrid ribonuclease activity"/>
    <property type="evidence" value="ECO:0007669"/>
    <property type="project" value="InterPro"/>
</dbReference>
<dbReference type="OrthoDB" id="1112453at2759"/>
<dbReference type="InterPro" id="IPR026960">
    <property type="entry name" value="RVT-Znf"/>
</dbReference>
<feature type="domain" description="RNase H type-1" evidence="2">
    <location>
        <begin position="240"/>
        <end position="325"/>
    </location>
</feature>
<evidence type="ECO:0000313" key="5">
    <source>
        <dbReference type="Proteomes" id="UP000886595"/>
    </source>
</evidence>
<dbReference type="Proteomes" id="UP000886595">
    <property type="component" value="Unassembled WGS sequence"/>
</dbReference>
<gene>
    <name evidence="4" type="ORF">Bca52824_054969</name>
</gene>
<dbReference type="InterPro" id="IPR012337">
    <property type="entry name" value="RNaseH-like_sf"/>
</dbReference>
<evidence type="ECO:0000259" key="2">
    <source>
        <dbReference type="Pfam" id="PF13456"/>
    </source>
</evidence>
<evidence type="ECO:0008006" key="6">
    <source>
        <dbReference type="Google" id="ProtNLM"/>
    </source>
</evidence>
<proteinExistence type="predicted"/>
<name>A0A8X7REE4_BRACI</name>